<dbReference type="GO" id="GO:0005737">
    <property type="term" value="C:cytoplasm"/>
    <property type="evidence" value="ECO:0007669"/>
    <property type="project" value="TreeGrafter"/>
</dbReference>
<dbReference type="SUPFAM" id="SSF52821">
    <property type="entry name" value="Rhodanese/Cell cycle control phosphatase"/>
    <property type="match status" value="1"/>
</dbReference>
<dbReference type="PROSITE" id="PS50206">
    <property type="entry name" value="RHODANESE_3"/>
    <property type="match status" value="1"/>
</dbReference>
<dbReference type="OrthoDB" id="102559at2759"/>
<dbReference type="Pfam" id="PF00581">
    <property type="entry name" value="Rhodanese"/>
    <property type="match status" value="1"/>
</dbReference>
<name>A0A9W8LRZ2_9FUNG</name>
<dbReference type="SMART" id="SM00450">
    <property type="entry name" value="RHOD"/>
    <property type="match status" value="1"/>
</dbReference>
<accession>A0A9W8LRZ2</accession>
<evidence type="ECO:0000313" key="3">
    <source>
        <dbReference type="Proteomes" id="UP001140094"/>
    </source>
</evidence>
<dbReference type="PANTHER" id="PTHR10828">
    <property type="entry name" value="M-PHASE INDUCER PHOSPHATASE DUAL SPECIFICITY PHOSPHATASE CDC25"/>
    <property type="match status" value="1"/>
</dbReference>
<keyword evidence="2" id="KW-0378">Hydrolase</keyword>
<dbReference type="GO" id="GO:0004725">
    <property type="term" value="F:protein tyrosine phosphatase activity"/>
    <property type="evidence" value="ECO:0007669"/>
    <property type="project" value="UniProtKB-EC"/>
</dbReference>
<comment type="caution">
    <text evidence="2">The sequence shown here is derived from an EMBL/GenBank/DDBJ whole genome shotgun (WGS) entry which is preliminary data.</text>
</comment>
<dbReference type="AlphaFoldDB" id="A0A9W8LRZ2"/>
<keyword evidence="3" id="KW-1185">Reference proteome</keyword>
<evidence type="ECO:0000259" key="1">
    <source>
        <dbReference type="PROSITE" id="PS50206"/>
    </source>
</evidence>
<dbReference type="InterPro" id="IPR001307">
    <property type="entry name" value="Thiosulphate_STrfase_CS"/>
</dbReference>
<protein>
    <submittedName>
        <fullName evidence="2">Cdc25 phosphatase Ibp1</fullName>
        <ecNumber evidence="2">3.1.3.48</ecNumber>
    </submittedName>
</protein>
<dbReference type="PROSITE" id="PS00380">
    <property type="entry name" value="RHODANESE_1"/>
    <property type="match status" value="1"/>
</dbReference>
<dbReference type="GO" id="GO:0005634">
    <property type="term" value="C:nucleus"/>
    <property type="evidence" value="ECO:0007669"/>
    <property type="project" value="TreeGrafter"/>
</dbReference>
<dbReference type="GO" id="GO:0004792">
    <property type="term" value="F:thiosulfate-cyanide sulfurtransferase activity"/>
    <property type="evidence" value="ECO:0007669"/>
    <property type="project" value="InterPro"/>
</dbReference>
<dbReference type="EMBL" id="JANBUO010000502">
    <property type="protein sequence ID" value="KAJ2803626.1"/>
    <property type="molecule type" value="Genomic_DNA"/>
</dbReference>
<dbReference type="Proteomes" id="UP001140094">
    <property type="component" value="Unassembled WGS sequence"/>
</dbReference>
<organism evidence="2 3">
    <name type="scientific">Coemansia guatemalensis</name>
    <dbReference type="NCBI Taxonomy" id="2761395"/>
    <lineage>
        <taxon>Eukaryota</taxon>
        <taxon>Fungi</taxon>
        <taxon>Fungi incertae sedis</taxon>
        <taxon>Zoopagomycota</taxon>
        <taxon>Kickxellomycotina</taxon>
        <taxon>Kickxellomycetes</taxon>
        <taxon>Kickxellales</taxon>
        <taxon>Kickxellaceae</taxon>
        <taxon>Coemansia</taxon>
    </lineage>
</organism>
<gene>
    <name evidence="2" type="primary">ibp1</name>
    <name evidence="2" type="ORF">H4R20_002814</name>
</gene>
<proteinExistence type="predicted"/>
<feature type="domain" description="Rhodanese" evidence="1">
    <location>
        <begin position="21"/>
        <end position="127"/>
    </location>
</feature>
<sequence>MGDFISATELAKLVRDTKKKPGTDYLIVDVRDEDYKVGHIPGAVNIPSHDIPLRAGELIDKYSHVPQVVFHCALSQQRGPKSARIYKEVVQRRLQVSNANDPLAKQSIQVLKKGFVGWADTFLVKEPELIEGFDRESWDAL</sequence>
<dbReference type="PANTHER" id="PTHR10828:SF38">
    <property type="entry name" value="ARSENICAL-RESISTANCE PROTEIN 2-RELATED"/>
    <property type="match status" value="1"/>
</dbReference>
<dbReference type="Gene3D" id="3.40.250.10">
    <property type="entry name" value="Rhodanese-like domain"/>
    <property type="match status" value="1"/>
</dbReference>
<dbReference type="InterPro" id="IPR036873">
    <property type="entry name" value="Rhodanese-like_dom_sf"/>
</dbReference>
<dbReference type="InterPro" id="IPR001763">
    <property type="entry name" value="Rhodanese-like_dom"/>
</dbReference>
<evidence type="ECO:0000313" key="2">
    <source>
        <dbReference type="EMBL" id="KAJ2803626.1"/>
    </source>
</evidence>
<dbReference type="EC" id="3.1.3.48" evidence="2"/>
<reference evidence="2" key="1">
    <citation type="submission" date="2022-07" db="EMBL/GenBank/DDBJ databases">
        <title>Phylogenomic reconstructions and comparative analyses of Kickxellomycotina fungi.</title>
        <authorList>
            <person name="Reynolds N.K."/>
            <person name="Stajich J.E."/>
            <person name="Barry K."/>
            <person name="Grigoriev I.V."/>
            <person name="Crous P."/>
            <person name="Smith M.E."/>
        </authorList>
    </citation>
    <scope>NUCLEOTIDE SEQUENCE</scope>
    <source>
        <strain evidence="2">NRRL 1565</strain>
    </source>
</reference>